<dbReference type="InterPro" id="IPR051401">
    <property type="entry name" value="GtrA_CellWall_Glycosyl"/>
</dbReference>
<dbReference type="PANTHER" id="PTHR38459">
    <property type="entry name" value="PROPHAGE BACTOPRENOL-LINKED GLUCOSE TRANSLOCASE HOMOLOG"/>
    <property type="match status" value="1"/>
</dbReference>
<evidence type="ECO:0000256" key="6">
    <source>
        <dbReference type="SAM" id="Phobius"/>
    </source>
</evidence>
<dbReference type="Pfam" id="PF04138">
    <property type="entry name" value="GtrA_DPMS_TM"/>
    <property type="match status" value="1"/>
</dbReference>
<evidence type="ECO:0000256" key="3">
    <source>
        <dbReference type="ARBA" id="ARBA00022692"/>
    </source>
</evidence>
<comment type="similarity">
    <text evidence="2">Belongs to the GtrA family.</text>
</comment>
<evidence type="ECO:0000259" key="7">
    <source>
        <dbReference type="Pfam" id="PF04138"/>
    </source>
</evidence>
<dbReference type="Proteomes" id="UP001302072">
    <property type="component" value="Chromosome"/>
</dbReference>
<keyword evidence="9" id="KW-1185">Reference proteome</keyword>
<feature type="transmembrane region" description="Helical" evidence="6">
    <location>
        <begin position="17"/>
        <end position="39"/>
    </location>
</feature>
<evidence type="ECO:0000256" key="1">
    <source>
        <dbReference type="ARBA" id="ARBA00004141"/>
    </source>
</evidence>
<reference evidence="8 9" key="1">
    <citation type="submission" date="2022-12" db="EMBL/GenBank/DDBJ databases">
        <title>Two new species, Stenotrophomonas aracearum and Stenotrophomonas oahuensis, isolated from Anthurium (Araceae family) in Hawaii.</title>
        <authorList>
            <person name="Chunag S.C."/>
            <person name="Dobhal S."/>
            <person name="Alvarez A."/>
            <person name="Arif M."/>
        </authorList>
    </citation>
    <scope>NUCLEOTIDE SEQUENCE [LARGE SCALE GENOMIC DNA]</scope>
    <source>
        <strain evidence="8 9">A5586</strain>
    </source>
</reference>
<dbReference type="PANTHER" id="PTHR38459:SF1">
    <property type="entry name" value="PROPHAGE BACTOPRENOL-LINKED GLUCOSE TRANSLOCASE HOMOLOG"/>
    <property type="match status" value="1"/>
</dbReference>
<keyword evidence="3 6" id="KW-0812">Transmembrane</keyword>
<keyword evidence="5 6" id="KW-0472">Membrane</keyword>
<gene>
    <name evidence="8" type="ORF">PDM29_10350</name>
</gene>
<feature type="transmembrane region" description="Helical" evidence="6">
    <location>
        <begin position="79"/>
        <end position="100"/>
    </location>
</feature>
<protein>
    <submittedName>
        <fullName evidence="8">GtrA family protein</fullName>
    </submittedName>
</protein>
<dbReference type="InterPro" id="IPR007267">
    <property type="entry name" value="GtrA_DPMS_TM"/>
</dbReference>
<comment type="subcellular location">
    <subcellularLocation>
        <location evidence="1">Membrane</location>
        <topology evidence="1">Multi-pass membrane protein</topology>
    </subcellularLocation>
</comment>
<dbReference type="EMBL" id="CP115541">
    <property type="protein sequence ID" value="WNH50800.1"/>
    <property type="molecule type" value="Genomic_DNA"/>
</dbReference>
<evidence type="ECO:0000313" key="8">
    <source>
        <dbReference type="EMBL" id="WNH50800.1"/>
    </source>
</evidence>
<proteinExistence type="inferred from homology"/>
<evidence type="ECO:0000256" key="2">
    <source>
        <dbReference type="ARBA" id="ARBA00009399"/>
    </source>
</evidence>
<organism evidence="8 9">
    <name type="scientific">Stenotrophomonas oahuensis</name>
    <dbReference type="NCBI Taxonomy" id="3003271"/>
    <lineage>
        <taxon>Bacteria</taxon>
        <taxon>Pseudomonadati</taxon>
        <taxon>Pseudomonadota</taxon>
        <taxon>Gammaproteobacteria</taxon>
        <taxon>Lysobacterales</taxon>
        <taxon>Lysobacteraceae</taxon>
        <taxon>Stenotrophomonas</taxon>
    </lineage>
</organism>
<name>A0ABY9YIT4_9GAMM</name>
<feature type="domain" description="GtrA/DPMS transmembrane" evidence="7">
    <location>
        <begin position="16"/>
        <end position="132"/>
    </location>
</feature>
<accession>A0ABY9YIT4</accession>
<dbReference type="RefSeq" id="WP_311190101.1">
    <property type="nucleotide sequence ID" value="NZ_CP115541.1"/>
</dbReference>
<evidence type="ECO:0000313" key="9">
    <source>
        <dbReference type="Proteomes" id="UP001302072"/>
    </source>
</evidence>
<evidence type="ECO:0000256" key="5">
    <source>
        <dbReference type="ARBA" id="ARBA00023136"/>
    </source>
</evidence>
<keyword evidence="4 6" id="KW-1133">Transmembrane helix</keyword>
<evidence type="ECO:0000256" key="4">
    <source>
        <dbReference type="ARBA" id="ARBA00022989"/>
    </source>
</evidence>
<feature type="transmembrane region" description="Helical" evidence="6">
    <location>
        <begin position="45"/>
        <end position="67"/>
    </location>
</feature>
<sequence>MPAAAARKGLSGQLVRFLINGLVATAVHFSVLHVCIELLHVPLAAVANGIAAVFGITASFLGNRYFVFPGRPGSAFKQGSLFVLVYAGIALLHALLMFAWADWLGLDYRIGFLLITGLQMVCSFLINKFVVFK</sequence>
<feature type="transmembrane region" description="Helical" evidence="6">
    <location>
        <begin position="112"/>
        <end position="131"/>
    </location>
</feature>